<accession>A0A815GWL1</accession>
<dbReference type="InterPro" id="IPR036415">
    <property type="entry name" value="Lamin_tail_dom_sf"/>
</dbReference>
<evidence type="ECO:0000313" key="3">
    <source>
        <dbReference type="EMBL" id="CAF1344285.1"/>
    </source>
</evidence>
<feature type="domain" description="LTD" evidence="2">
    <location>
        <begin position="213"/>
        <end position="333"/>
    </location>
</feature>
<evidence type="ECO:0000313" key="5">
    <source>
        <dbReference type="Proteomes" id="UP000663845"/>
    </source>
</evidence>
<dbReference type="PROSITE" id="PS51841">
    <property type="entry name" value="LTD"/>
    <property type="match status" value="1"/>
</dbReference>
<dbReference type="Proteomes" id="UP000663844">
    <property type="component" value="Unassembled WGS sequence"/>
</dbReference>
<dbReference type="GO" id="GO:0051664">
    <property type="term" value="P:nuclear pore localization"/>
    <property type="evidence" value="ECO:0007669"/>
    <property type="project" value="TreeGrafter"/>
</dbReference>
<dbReference type="AlphaFoldDB" id="A0A815GWL1"/>
<dbReference type="GO" id="GO:0007097">
    <property type="term" value="P:nuclear migration"/>
    <property type="evidence" value="ECO:0007669"/>
    <property type="project" value="TreeGrafter"/>
</dbReference>
<dbReference type="Gene3D" id="2.60.40.1260">
    <property type="entry name" value="Lamin Tail domain"/>
    <property type="match status" value="1"/>
</dbReference>
<evidence type="ECO:0000259" key="2">
    <source>
        <dbReference type="PROSITE" id="PS51841"/>
    </source>
</evidence>
<dbReference type="Proteomes" id="UP000663845">
    <property type="component" value="Unassembled WGS sequence"/>
</dbReference>
<protein>
    <recommendedName>
        <fullName evidence="2">LTD domain-containing protein</fullName>
    </recommendedName>
</protein>
<comment type="caution">
    <text evidence="3">The sequence shown here is derived from an EMBL/GenBank/DDBJ whole genome shotgun (WGS) entry which is preliminary data.</text>
</comment>
<organism evidence="3 5">
    <name type="scientific">Adineta steineri</name>
    <dbReference type="NCBI Taxonomy" id="433720"/>
    <lineage>
        <taxon>Eukaryota</taxon>
        <taxon>Metazoa</taxon>
        <taxon>Spiralia</taxon>
        <taxon>Gnathifera</taxon>
        <taxon>Rotifera</taxon>
        <taxon>Eurotatoria</taxon>
        <taxon>Bdelloidea</taxon>
        <taxon>Adinetida</taxon>
        <taxon>Adinetidae</taxon>
        <taxon>Adineta</taxon>
    </lineage>
</organism>
<evidence type="ECO:0000313" key="4">
    <source>
        <dbReference type="EMBL" id="CAF3505672.1"/>
    </source>
</evidence>
<dbReference type="GO" id="GO:0005652">
    <property type="term" value="C:nuclear lamina"/>
    <property type="evidence" value="ECO:0007669"/>
    <property type="project" value="TreeGrafter"/>
</dbReference>
<dbReference type="GO" id="GO:0090435">
    <property type="term" value="P:protein localization to nuclear envelope"/>
    <property type="evidence" value="ECO:0007669"/>
    <property type="project" value="TreeGrafter"/>
</dbReference>
<dbReference type="GO" id="GO:0031507">
    <property type="term" value="P:heterochromatin formation"/>
    <property type="evidence" value="ECO:0007669"/>
    <property type="project" value="TreeGrafter"/>
</dbReference>
<dbReference type="PANTHER" id="PTHR45721:SF12">
    <property type="entry name" value="INTERMEDIATE FILAMENT PROTEIN IFA-1"/>
    <property type="match status" value="1"/>
</dbReference>
<keyword evidence="1" id="KW-0175">Coiled coil</keyword>
<dbReference type="EMBL" id="CAJNOG010000723">
    <property type="protein sequence ID" value="CAF1344285.1"/>
    <property type="molecule type" value="Genomic_DNA"/>
</dbReference>
<evidence type="ECO:0000256" key="1">
    <source>
        <dbReference type="ARBA" id="ARBA00023054"/>
    </source>
</evidence>
<dbReference type="EMBL" id="CAJOAZ010000046">
    <property type="protein sequence ID" value="CAF3505672.1"/>
    <property type="molecule type" value="Genomic_DNA"/>
</dbReference>
<proteinExistence type="predicted"/>
<name>A0A815GWL1_9BILA</name>
<dbReference type="GO" id="GO:0005200">
    <property type="term" value="F:structural constituent of cytoskeleton"/>
    <property type="evidence" value="ECO:0007669"/>
    <property type="project" value="TreeGrafter"/>
</dbReference>
<sequence>MATPTSRKSCSKCDKGTGAFSCDGCQQSFCLKHVAEHRQELISQMDNIEFQHDIINEDLVKQVQKQNEHILFEQINQWEKESIDKIEQIAKTSRITLHEILDNIIDHGKKSLNKISIKLRQARELDDFFENDLTRWTQQLNQLRTENECMMNSIHIMNDNSSSVIKLIKITHNQTINNSDKNSPGNFSWLSDMKALFYDQPEKTSSSENNETKKYSTQICTKGSIGIIKVNNMDHYIDVENDGWTNKDQNMAGWTLRRDADRKSRIIYKFPENFILKCQSNVRILCGKKCNTEEKHKEIIIVEISKPWDIGTHVITYLIDDNGEERASVIQTLVPL</sequence>
<dbReference type="InterPro" id="IPR001322">
    <property type="entry name" value="Lamin_tail_dom"/>
</dbReference>
<gene>
    <name evidence="3" type="ORF">JYZ213_LOCUS34672</name>
    <name evidence="4" type="ORF">OXD698_LOCUS1578</name>
</gene>
<dbReference type="GO" id="GO:0006998">
    <property type="term" value="P:nuclear envelope organization"/>
    <property type="evidence" value="ECO:0007669"/>
    <property type="project" value="TreeGrafter"/>
</dbReference>
<dbReference type="SUPFAM" id="SSF74853">
    <property type="entry name" value="Lamin A/C globular tail domain"/>
    <property type="match status" value="1"/>
</dbReference>
<dbReference type="PANTHER" id="PTHR45721">
    <property type="entry name" value="LAMIN DM0-RELATED"/>
    <property type="match status" value="1"/>
</dbReference>
<reference evidence="3" key="1">
    <citation type="submission" date="2021-02" db="EMBL/GenBank/DDBJ databases">
        <authorList>
            <person name="Nowell W R."/>
        </authorList>
    </citation>
    <scope>NUCLEOTIDE SEQUENCE</scope>
</reference>